<comment type="caution">
    <text evidence="1">The sequence shown here is derived from an EMBL/GenBank/DDBJ whole genome shotgun (WGS) entry which is preliminary data.</text>
</comment>
<dbReference type="EMBL" id="JANJQO010000463">
    <property type="protein sequence ID" value="KAJ2977525.1"/>
    <property type="molecule type" value="Genomic_DNA"/>
</dbReference>
<evidence type="ECO:0000313" key="1">
    <source>
        <dbReference type="EMBL" id="KAJ2977525.1"/>
    </source>
</evidence>
<sequence length="134" mass="14100">MAIPMPKPLGNNNNTTPASGAHDVSSQNEPQDSGRIQTVRREDVHEGLSRSEQRRGDSASNDDIKSRNTGNITTAANRTDASGFTHPQHDMSAPGRNESSRDFAGGVTTATNRTTDSGFTSPGGDMGGARSSSR</sequence>
<gene>
    <name evidence="1" type="ORF">NQ176_g4327</name>
</gene>
<name>A0ACC1NDX7_9HYPO</name>
<dbReference type="Proteomes" id="UP001143910">
    <property type="component" value="Unassembled WGS sequence"/>
</dbReference>
<protein>
    <submittedName>
        <fullName evidence="1">Uncharacterized protein</fullName>
    </submittedName>
</protein>
<organism evidence="1 2">
    <name type="scientific">Zarea fungicola</name>
    <dbReference type="NCBI Taxonomy" id="93591"/>
    <lineage>
        <taxon>Eukaryota</taxon>
        <taxon>Fungi</taxon>
        <taxon>Dikarya</taxon>
        <taxon>Ascomycota</taxon>
        <taxon>Pezizomycotina</taxon>
        <taxon>Sordariomycetes</taxon>
        <taxon>Hypocreomycetidae</taxon>
        <taxon>Hypocreales</taxon>
        <taxon>Cordycipitaceae</taxon>
        <taxon>Zarea</taxon>
    </lineage>
</organism>
<keyword evidence="2" id="KW-1185">Reference proteome</keyword>
<reference evidence="1" key="1">
    <citation type="submission" date="2022-08" db="EMBL/GenBank/DDBJ databases">
        <title>Genome Sequence of Lecanicillium fungicola.</title>
        <authorList>
            <person name="Buettner E."/>
        </authorList>
    </citation>
    <scope>NUCLEOTIDE SEQUENCE</scope>
    <source>
        <strain evidence="1">Babe33</strain>
    </source>
</reference>
<proteinExistence type="predicted"/>
<evidence type="ECO:0000313" key="2">
    <source>
        <dbReference type="Proteomes" id="UP001143910"/>
    </source>
</evidence>
<accession>A0ACC1NDX7</accession>